<dbReference type="Proteomes" id="UP001156870">
    <property type="component" value="Unassembled WGS sequence"/>
</dbReference>
<dbReference type="GO" id="GO:0002953">
    <property type="term" value="F:5'-deoxynucleotidase activity"/>
    <property type="evidence" value="ECO:0007669"/>
    <property type="project" value="InterPro"/>
</dbReference>
<keyword evidence="1" id="KW-0378">Hydrolase</keyword>
<dbReference type="Gene3D" id="1.10.3210.10">
    <property type="entry name" value="Hypothetical protein af1432"/>
    <property type="match status" value="1"/>
</dbReference>
<dbReference type="AlphaFoldDB" id="A0AA37TAC8"/>
<dbReference type="EMBL" id="BSPD01000087">
    <property type="protein sequence ID" value="GLS27782.1"/>
    <property type="molecule type" value="Genomic_DNA"/>
</dbReference>
<evidence type="ECO:0000256" key="1">
    <source>
        <dbReference type="ARBA" id="ARBA00022801"/>
    </source>
</evidence>
<dbReference type="GO" id="GO:0005737">
    <property type="term" value="C:cytoplasm"/>
    <property type="evidence" value="ECO:0007669"/>
    <property type="project" value="TreeGrafter"/>
</dbReference>
<dbReference type="InterPro" id="IPR039356">
    <property type="entry name" value="YfbR/HDDC2"/>
</dbReference>
<gene>
    <name evidence="3" type="ORF">GCM10007877_35010</name>
</gene>
<dbReference type="SMART" id="SM00471">
    <property type="entry name" value="HDc"/>
    <property type="match status" value="1"/>
</dbReference>
<dbReference type="InterPro" id="IPR003607">
    <property type="entry name" value="HD/PDEase_dom"/>
</dbReference>
<dbReference type="SUPFAM" id="SSF109604">
    <property type="entry name" value="HD-domain/PDEase-like"/>
    <property type="match status" value="1"/>
</dbReference>
<evidence type="ECO:0000259" key="2">
    <source>
        <dbReference type="SMART" id="SM00471"/>
    </source>
</evidence>
<dbReference type="Pfam" id="PF12917">
    <property type="entry name" value="YfbR-like"/>
    <property type="match status" value="1"/>
</dbReference>
<dbReference type="CDD" id="cd00077">
    <property type="entry name" value="HDc"/>
    <property type="match status" value="1"/>
</dbReference>
<reference evidence="3 4" key="1">
    <citation type="journal article" date="2014" name="Int. J. Syst. Evol. Microbiol.">
        <title>Complete genome sequence of Corynebacterium casei LMG S-19264T (=DSM 44701T), isolated from a smear-ripened cheese.</title>
        <authorList>
            <consortium name="US DOE Joint Genome Institute (JGI-PGF)"/>
            <person name="Walter F."/>
            <person name="Albersmeier A."/>
            <person name="Kalinowski J."/>
            <person name="Ruckert C."/>
        </authorList>
    </citation>
    <scope>NUCLEOTIDE SEQUENCE [LARGE SCALE GENOMIC DNA]</scope>
    <source>
        <strain evidence="3 4">NBRC 110095</strain>
    </source>
</reference>
<protein>
    <submittedName>
        <fullName evidence="3">5'-deoxynucleotidase</fullName>
    </submittedName>
</protein>
<dbReference type="RefSeq" id="WP_232593526.1">
    <property type="nucleotide sequence ID" value="NZ_BSPD01000087.1"/>
</dbReference>
<keyword evidence="4" id="KW-1185">Reference proteome</keyword>
<evidence type="ECO:0000313" key="4">
    <source>
        <dbReference type="Proteomes" id="UP001156870"/>
    </source>
</evidence>
<evidence type="ECO:0000313" key="3">
    <source>
        <dbReference type="EMBL" id="GLS27782.1"/>
    </source>
</evidence>
<feature type="domain" description="HD/PDEase" evidence="2">
    <location>
        <begin position="25"/>
        <end position="150"/>
    </location>
</feature>
<comment type="caution">
    <text evidence="3">The sequence shown here is derived from an EMBL/GenBank/DDBJ whole genome shotgun (WGS) entry which is preliminary data.</text>
</comment>
<proteinExistence type="predicted"/>
<name>A0AA37TAC8_9GAMM</name>
<dbReference type="NCBIfam" id="NF003009">
    <property type="entry name" value="PRK03826.1"/>
    <property type="match status" value="1"/>
</dbReference>
<sequence>MAIQFFKSISRIKWVPRWSLLRNTEPENVMEHSWEVATLAHILGCINNEIFEGTLSPDRLAVLGMYHDCSEMITGDMPTPAKYHSKAMTKAYKCLEGEAQQSLLSLLPMQIKQRVSHNILESKMSDKEQKILKAADYLAAYCKAQREIENGNAQYRDVLVGVTERLNELGLPEVGYFLNDGKGHYAINKSMCHHDKTESSMEQCVAYF</sequence>
<accession>A0AA37TAC8</accession>
<dbReference type="PANTHER" id="PTHR11845:SF13">
    <property type="entry name" value="5'-DEOXYNUCLEOTIDASE HDDC2"/>
    <property type="match status" value="1"/>
</dbReference>
<dbReference type="PANTHER" id="PTHR11845">
    <property type="entry name" value="5'-DEOXYNUCLEOTIDASE HDDC2"/>
    <property type="match status" value="1"/>
</dbReference>
<organism evidence="3 4">
    <name type="scientific">Marinibactrum halimedae</name>
    <dbReference type="NCBI Taxonomy" id="1444977"/>
    <lineage>
        <taxon>Bacteria</taxon>
        <taxon>Pseudomonadati</taxon>
        <taxon>Pseudomonadota</taxon>
        <taxon>Gammaproteobacteria</taxon>
        <taxon>Cellvibrionales</taxon>
        <taxon>Cellvibrionaceae</taxon>
        <taxon>Marinibactrum</taxon>
    </lineage>
</organism>